<organism evidence="3 4">
    <name type="scientific">Methanobrevibacter smithii DSM 2375</name>
    <dbReference type="NCBI Taxonomy" id="483214"/>
    <lineage>
        <taxon>Archaea</taxon>
        <taxon>Methanobacteriati</taxon>
        <taxon>Methanobacteriota</taxon>
        <taxon>Methanomada group</taxon>
        <taxon>Methanobacteria</taxon>
        <taxon>Methanobacteriales</taxon>
        <taxon>Methanobacteriaceae</taxon>
        <taxon>Methanobrevibacter</taxon>
    </lineage>
</organism>
<dbReference type="OrthoDB" id="78487at2157"/>
<evidence type="ECO:0000256" key="1">
    <source>
        <dbReference type="SAM" id="Phobius"/>
    </source>
</evidence>
<evidence type="ECO:0000313" key="3">
    <source>
        <dbReference type="EMBL" id="EEE41243.1"/>
    </source>
</evidence>
<dbReference type="Pfam" id="PF12773">
    <property type="entry name" value="DZR"/>
    <property type="match status" value="1"/>
</dbReference>
<dbReference type="EMBL" id="ABYW01000001">
    <property type="protein sequence ID" value="EEE41243.1"/>
    <property type="molecule type" value="Genomic_DNA"/>
</dbReference>
<proteinExistence type="predicted"/>
<dbReference type="RefSeq" id="WP_004034833.1">
    <property type="nucleotide sequence ID" value="NZ_DS996911.1"/>
</dbReference>
<comment type="caution">
    <text evidence="3">The sequence shown here is derived from an EMBL/GenBank/DDBJ whole genome shotgun (WGS) entry which is preliminary data.</text>
</comment>
<sequence>MSKFCPNCGEKQDNESSKFCPNCGANLSVNSDKTKVNKSNNSIKCMYCGSDIPIGSDKCFKCGKYLNPAANEKHTAVIVIGYICSFIPFVSLISFILGIYLLTRPNKEVHKHGIIIIVLTIIVAIIAVALWIDYINYVNAVKSYSYYDSYDSYYYY</sequence>
<gene>
    <name evidence="3" type="ORF">METSMIALI_00125</name>
</gene>
<dbReference type="HOGENOM" id="CLU_1987658_0_0_2"/>
<feature type="transmembrane region" description="Helical" evidence="1">
    <location>
        <begin position="76"/>
        <end position="102"/>
    </location>
</feature>
<evidence type="ECO:0000313" key="4">
    <source>
        <dbReference type="Proteomes" id="UP000003489"/>
    </source>
</evidence>
<keyword evidence="1" id="KW-1133">Transmembrane helix</keyword>
<keyword evidence="1" id="KW-0812">Transmembrane</keyword>
<dbReference type="PATRIC" id="fig|483214.13.peg.120"/>
<protein>
    <recommendedName>
        <fullName evidence="2">DZANK-type domain-containing protein</fullName>
    </recommendedName>
</protein>
<keyword evidence="1" id="KW-0472">Membrane</keyword>
<feature type="domain" description="DZANK-type" evidence="2">
    <location>
        <begin position="5"/>
        <end position="63"/>
    </location>
</feature>
<dbReference type="AlphaFoldDB" id="B9ACQ3"/>
<accession>B9ACQ3</accession>
<evidence type="ECO:0000259" key="2">
    <source>
        <dbReference type="Pfam" id="PF12773"/>
    </source>
</evidence>
<name>B9ACQ3_METSM</name>
<dbReference type="InterPro" id="IPR025874">
    <property type="entry name" value="DZR"/>
</dbReference>
<feature type="transmembrane region" description="Helical" evidence="1">
    <location>
        <begin position="114"/>
        <end position="132"/>
    </location>
</feature>
<dbReference type="Gene3D" id="2.20.28.30">
    <property type="entry name" value="RNA polymerase ii, chain L"/>
    <property type="match status" value="1"/>
</dbReference>
<reference evidence="3 4" key="1">
    <citation type="submission" date="2008-10" db="EMBL/GenBank/DDBJ databases">
        <authorList>
            <person name="Fulton L."/>
            <person name="Clifton S."/>
            <person name="Fulton B."/>
            <person name="Xu J."/>
            <person name="Minx P."/>
            <person name="Pepin K.H."/>
            <person name="Johnson M."/>
            <person name="Bhonagiri V."/>
            <person name="Nash W.E."/>
            <person name="Mardis E.R."/>
            <person name="Wilson R.K."/>
        </authorList>
    </citation>
    <scope>NUCLEOTIDE SEQUENCE [LARGE SCALE GENOMIC DNA]</scope>
    <source>
        <strain evidence="3 4">DSM 2375</strain>
    </source>
</reference>
<reference evidence="3 4" key="2">
    <citation type="submission" date="2008-11" db="EMBL/GenBank/DDBJ databases">
        <title>Draft genome sequence of Methanobrevibacter smithii (DSM 2375).</title>
        <authorList>
            <person name="Sudarsanam P."/>
            <person name="Ley R."/>
            <person name="Guruge J."/>
            <person name="Turnbaugh P.J."/>
            <person name="Mahowald M."/>
            <person name="Liep D."/>
            <person name="Gordon J."/>
        </authorList>
    </citation>
    <scope>NUCLEOTIDE SEQUENCE [LARGE SCALE GENOMIC DNA]</scope>
    <source>
        <strain evidence="3 4">DSM 2375</strain>
    </source>
</reference>
<dbReference type="Proteomes" id="UP000003489">
    <property type="component" value="Unassembled WGS sequence"/>
</dbReference>